<dbReference type="Proteomes" id="UP001522450">
    <property type="component" value="Unassembled WGS sequence"/>
</dbReference>
<protein>
    <recommendedName>
        <fullName evidence="1">KAP NTPase domain-containing protein</fullName>
    </recommendedName>
</protein>
<dbReference type="Pfam" id="PF07693">
    <property type="entry name" value="KAP_NTPase"/>
    <property type="match status" value="1"/>
</dbReference>
<keyword evidence="3" id="KW-1185">Reference proteome</keyword>
<accession>A0ABT0AV30</accession>
<proteinExistence type="predicted"/>
<feature type="domain" description="KAP NTPase" evidence="1">
    <location>
        <begin position="19"/>
        <end position="90"/>
    </location>
</feature>
<reference evidence="2 3" key="1">
    <citation type="journal article" date="2022" name="Microbiol. Res.">
        <title>Comparative genome analysis, predicted lifestyle and antimicrobial strategies of Lactococcus carnosus and Lactococcus paracarnosus isolated from meat.</title>
        <authorList>
            <person name="Werum V."/>
            <person name="Ehrmann M."/>
            <person name="Vogel R."/>
            <person name="Hilgarth M."/>
        </authorList>
    </citation>
    <scope>NUCLEOTIDE SEQUENCE [LARGE SCALE GENOMIC DNA]</scope>
    <source>
        <strain evidence="2 3">TMW22177</strain>
    </source>
</reference>
<dbReference type="RefSeq" id="WP_338137484.1">
    <property type="nucleotide sequence ID" value="NZ_JAAECS010000012.1"/>
</dbReference>
<dbReference type="InterPro" id="IPR011646">
    <property type="entry name" value="KAP_P-loop"/>
</dbReference>
<dbReference type="EMBL" id="JAAECS010000012">
    <property type="protein sequence ID" value="MCJ1990536.1"/>
    <property type="molecule type" value="Genomic_DNA"/>
</dbReference>
<dbReference type="Gene3D" id="3.40.50.300">
    <property type="entry name" value="P-loop containing nucleotide triphosphate hydrolases"/>
    <property type="match status" value="1"/>
</dbReference>
<evidence type="ECO:0000259" key="1">
    <source>
        <dbReference type="Pfam" id="PF07693"/>
    </source>
</evidence>
<gene>
    <name evidence="2" type="ORF">GYN21_09960</name>
</gene>
<organism evidence="2 3">
    <name type="scientific">Pseudolactococcus carnosus</name>
    <dbReference type="NCBI Taxonomy" id="2749961"/>
    <lineage>
        <taxon>Bacteria</taxon>
        <taxon>Bacillati</taxon>
        <taxon>Bacillota</taxon>
        <taxon>Bacilli</taxon>
        <taxon>Lactobacillales</taxon>
        <taxon>Streptococcaceae</taxon>
        <taxon>Pseudolactococcus</taxon>
    </lineage>
</organism>
<evidence type="ECO:0000313" key="2">
    <source>
        <dbReference type="EMBL" id="MCJ1990536.1"/>
    </source>
</evidence>
<evidence type="ECO:0000313" key="3">
    <source>
        <dbReference type="Proteomes" id="UP001522450"/>
    </source>
</evidence>
<name>A0ABT0AV30_9LACT</name>
<comment type="caution">
    <text evidence="2">The sequence shown here is derived from an EMBL/GenBank/DDBJ whole genome shotgun (WGS) entry which is preliminary data.</text>
</comment>
<dbReference type="InterPro" id="IPR027417">
    <property type="entry name" value="P-loop_NTPase"/>
</dbReference>
<sequence length="105" mass="12368">MSGTRQNKFPQYNTTQSTFHNNLVKFLNIEYKPGNNIYWLDGIWGSGKTHFIKTFFEEQKIKKSDIYYVSCFGIKTREQAEKILIREIENQSIFGTFDYIPLVGI</sequence>
<dbReference type="SUPFAM" id="SSF52540">
    <property type="entry name" value="P-loop containing nucleoside triphosphate hydrolases"/>
    <property type="match status" value="1"/>
</dbReference>